<name>A0A0H3G4G8_ZYMMA</name>
<reference evidence="2 3" key="1">
    <citation type="journal article" date="2011" name="J. Bacteriol.">
        <title>Genome sequence of the ethanol-producing Zymomonas mobilis subsp. mobilis lectotype strain ATCC 10988.</title>
        <authorList>
            <person name="Pappas K.M."/>
            <person name="Kouvelis V.N."/>
            <person name="Saunders E."/>
            <person name="Brettin T.S."/>
            <person name="Bruce D."/>
            <person name="Detter C."/>
            <person name="Balakireva M."/>
            <person name="Han C.S."/>
            <person name="Savvakis G."/>
            <person name="Kyrpides N.C."/>
            <person name="Typas M.A."/>
        </authorList>
    </citation>
    <scope>NUCLEOTIDE SEQUENCE [LARGE SCALE GENOMIC DNA]</scope>
    <source>
        <strain evidence="3">ATCC 10988 / DSM 424 / CCUG 17860 / LMG 404 / NCIMB 8938 / NRRL B-806 / ZM1</strain>
    </source>
</reference>
<dbReference type="Pfam" id="PF07642">
    <property type="entry name" value="BBP2"/>
    <property type="match status" value="1"/>
</dbReference>
<feature type="chain" id="PRO_5002609753" description="OmpL-like beta-barrel porin-2" evidence="1">
    <location>
        <begin position="27"/>
        <end position="477"/>
    </location>
</feature>
<dbReference type="HOGENOM" id="CLU_044695_0_0_5"/>
<protein>
    <recommendedName>
        <fullName evidence="4">OmpL-like beta-barrel porin-2</fullName>
    </recommendedName>
</protein>
<gene>
    <name evidence="2" type="ordered locus">Zmob_1727</name>
</gene>
<evidence type="ECO:0000313" key="3">
    <source>
        <dbReference type="Proteomes" id="UP000001494"/>
    </source>
</evidence>
<dbReference type="eggNOG" id="ENOG5033C4N">
    <property type="taxonomic scope" value="Bacteria"/>
</dbReference>
<evidence type="ECO:0008006" key="4">
    <source>
        <dbReference type="Google" id="ProtNLM"/>
    </source>
</evidence>
<dbReference type="RefSeq" id="WP_014501235.1">
    <property type="nucleotide sequence ID" value="NC_017262.1"/>
</dbReference>
<dbReference type="OrthoDB" id="235878at2"/>
<dbReference type="AlphaFoldDB" id="A0A0H3G4G8"/>
<dbReference type="EMBL" id="CP002850">
    <property type="protein sequence ID" value="AEH63540.1"/>
    <property type="molecule type" value="Genomic_DNA"/>
</dbReference>
<sequence precursor="true">MRYYTLSFCFGCCLIGMVGVQSPALAEVQTGDTPTPPAELLQKAAPDKADYEQSQDPDLPALEAGNLFHSKGGKLSYWDGLVGHAMIEGGANGNPVTHSGRNFGQYFTDKSNTGTLNQITASISHPVTPIGKGYGIGFVVEMLYGSDARVDPTLGMGDGALKGGYQWAPTQAHIDVHTPWLFKHGIDFQIGQMYGLMGVEGIPALARPFYSYNYSSDYIVPFETVGIVATMHVSRDIDFLLGIDSGNASTFGNATVNKQPKGYAGLVFKNLMDNKMTIRAISHLGPAGNSGTAVTSADGWTSAGIGSAANKLMQYNVEVSMSYRFTDKVTFTEDIIVDRDESIRDTAYGFTSYVAWDLRKNLTLNFRGEIFRDNTGGVITQFIGSDSYRSYLRNRPYAYYSAPATTYGELTAGVSWKPPVINDHLGKGTFTLRPELRLDRSLNGTHPFNRSASVMNPVVTNGTRNMFWVSCDAILSF</sequence>
<dbReference type="KEGG" id="zmm:Zmob_1727"/>
<evidence type="ECO:0000313" key="2">
    <source>
        <dbReference type="EMBL" id="AEH63540.1"/>
    </source>
</evidence>
<dbReference type="InterPro" id="IPR011486">
    <property type="entry name" value="BBP2"/>
</dbReference>
<feature type="signal peptide" evidence="1">
    <location>
        <begin position="1"/>
        <end position="26"/>
    </location>
</feature>
<keyword evidence="1" id="KW-0732">Signal</keyword>
<organism evidence="2 3">
    <name type="scientific">Zymomonas mobilis subsp. mobilis (strain ATCC 10988 / DSM 424 / LMG 404 / NCIMB 8938 / NRRL B-806 / ZM1)</name>
    <dbReference type="NCBI Taxonomy" id="555217"/>
    <lineage>
        <taxon>Bacteria</taxon>
        <taxon>Pseudomonadati</taxon>
        <taxon>Pseudomonadota</taxon>
        <taxon>Alphaproteobacteria</taxon>
        <taxon>Sphingomonadales</taxon>
        <taxon>Zymomonadaceae</taxon>
        <taxon>Zymomonas</taxon>
    </lineage>
</organism>
<proteinExistence type="predicted"/>
<evidence type="ECO:0000256" key="1">
    <source>
        <dbReference type="SAM" id="SignalP"/>
    </source>
</evidence>
<dbReference type="Proteomes" id="UP000001494">
    <property type="component" value="Chromosome"/>
</dbReference>
<accession>A0A0H3G4G8</accession>